<feature type="domain" description="Transcription initiation factor TFIID subunit 2 Ig-like" evidence="9">
    <location>
        <begin position="411"/>
        <end position="530"/>
    </location>
</feature>
<evidence type="ECO:0000256" key="8">
    <source>
        <dbReference type="SAM" id="MobiDB-lite"/>
    </source>
</evidence>
<dbReference type="GO" id="GO:0000976">
    <property type="term" value="F:transcription cis-regulatory region binding"/>
    <property type="evidence" value="ECO:0007669"/>
    <property type="project" value="TreeGrafter"/>
</dbReference>
<accession>A0A194QQW6</accession>
<reference evidence="11 12" key="1">
    <citation type="journal article" date="2015" name="Nat. Commun.">
        <title>Outbred genome sequencing and CRISPR/Cas9 gene editing in butterflies.</title>
        <authorList>
            <person name="Li X."/>
            <person name="Fan D."/>
            <person name="Zhang W."/>
            <person name="Liu G."/>
            <person name="Zhang L."/>
            <person name="Zhao L."/>
            <person name="Fang X."/>
            <person name="Chen L."/>
            <person name="Dong Y."/>
            <person name="Chen Y."/>
            <person name="Ding Y."/>
            <person name="Zhao R."/>
            <person name="Feng M."/>
            <person name="Zhu Y."/>
            <person name="Feng Y."/>
            <person name="Jiang X."/>
            <person name="Zhu D."/>
            <person name="Xiang H."/>
            <person name="Feng X."/>
            <person name="Li S."/>
            <person name="Wang J."/>
            <person name="Zhang G."/>
            <person name="Kronforst M.R."/>
            <person name="Wang W."/>
        </authorList>
    </citation>
    <scope>NUCLEOTIDE SEQUENCE [LARGE SCALE GENOMIC DNA]</scope>
    <source>
        <strain evidence="11">Ya'a_city_454_Pm</strain>
        <tissue evidence="11">Whole body</tissue>
    </source>
</reference>
<evidence type="ECO:0000256" key="6">
    <source>
        <dbReference type="ARBA" id="ARBA00023242"/>
    </source>
</evidence>
<dbReference type="PANTHER" id="PTHR15137">
    <property type="entry name" value="TRANSCRIPTION INITIATION FACTOR TFIID"/>
    <property type="match status" value="1"/>
</dbReference>
<feature type="compositionally biased region" description="Basic and acidic residues" evidence="8">
    <location>
        <begin position="1496"/>
        <end position="1506"/>
    </location>
</feature>
<dbReference type="InterPro" id="IPR027268">
    <property type="entry name" value="Peptidase_M4/M1_CTD_sf"/>
</dbReference>
<name>A0A194QQW6_PAPMA</name>
<keyword evidence="4" id="KW-0805">Transcription regulation</keyword>
<feature type="compositionally biased region" description="Basic and acidic residues" evidence="8">
    <location>
        <begin position="1354"/>
        <end position="1364"/>
    </location>
</feature>
<dbReference type="GO" id="GO:0016251">
    <property type="term" value="F:RNA polymerase II general transcription initiation factor activity"/>
    <property type="evidence" value="ECO:0007669"/>
    <property type="project" value="TreeGrafter"/>
</dbReference>
<feature type="compositionally biased region" description="Basic residues" evidence="8">
    <location>
        <begin position="1312"/>
        <end position="1333"/>
    </location>
</feature>
<feature type="domain" description="Transcription initiation factor TFIID subunit 2 Ig-like" evidence="9">
    <location>
        <begin position="668"/>
        <end position="787"/>
    </location>
</feature>
<feature type="region of interest" description="Disordered" evidence="8">
    <location>
        <begin position="1227"/>
        <end position="1251"/>
    </location>
</feature>
<evidence type="ECO:0000256" key="3">
    <source>
        <dbReference type="ARBA" id="ARBA00017363"/>
    </source>
</evidence>
<dbReference type="InterPro" id="IPR037813">
    <property type="entry name" value="TAF2"/>
</dbReference>
<dbReference type="SUPFAM" id="SSF48371">
    <property type="entry name" value="ARM repeat"/>
    <property type="match status" value="1"/>
</dbReference>
<dbReference type="SUPFAM" id="SSF55486">
    <property type="entry name" value="Metalloproteases ('zincins'), catalytic domain"/>
    <property type="match status" value="1"/>
</dbReference>
<dbReference type="Pfam" id="PF25577">
    <property type="entry name" value="TPR_TAF2_C"/>
    <property type="match status" value="3"/>
</dbReference>
<feature type="compositionally biased region" description="Basic and acidic residues" evidence="8">
    <location>
        <begin position="1229"/>
        <end position="1251"/>
    </location>
</feature>
<dbReference type="GO" id="GO:0003743">
    <property type="term" value="F:translation initiation factor activity"/>
    <property type="evidence" value="ECO:0007669"/>
    <property type="project" value="UniProtKB-KW"/>
</dbReference>
<dbReference type="InterPro" id="IPR042097">
    <property type="entry name" value="Aminopeptidase_N-like_N_sf"/>
</dbReference>
<feature type="compositionally biased region" description="Basic and acidic residues" evidence="8">
    <location>
        <begin position="1476"/>
        <end position="1487"/>
    </location>
</feature>
<dbReference type="InterPro" id="IPR057991">
    <property type="entry name" value="TPR_TAF2_C"/>
</dbReference>
<evidence type="ECO:0000313" key="12">
    <source>
        <dbReference type="Proteomes" id="UP000053240"/>
    </source>
</evidence>
<dbReference type="GO" id="GO:0005669">
    <property type="term" value="C:transcription factor TFIID complex"/>
    <property type="evidence" value="ECO:0007669"/>
    <property type="project" value="InterPro"/>
</dbReference>
<dbReference type="Pfam" id="PF25316">
    <property type="entry name" value="TAF2_3rd"/>
    <property type="match status" value="2"/>
</dbReference>
<organism evidence="11 12">
    <name type="scientific">Papilio machaon</name>
    <name type="common">Old World swallowtail butterfly</name>
    <dbReference type="NCBI Taxonomy" id="76193"/>
    <lineage>
        <taxon>Eukaryota</taxon>
        <taxon>Metazoa</taxon>
        <taxon>Ecdysozoa</taxon>
        <taxon>Arthropoda</taxon>
        <taxon>Hexapoda</taxon>
        <taxon>Insecta</taxon>
        <taxon>Pterygota</taxon>
        <taxon>Neoptera</taxon>
        <taxon>Endopterygota</taxon>
        <taxon>Lepidoptera</taxon>
        <taxon>Glossata</taxon>
        <taxon>Ditrysia</taxon>
        <taxon>Papilionoidea</taxon>
        <taxon>Papilionidae</taxon>
        <taxon>Papilioninae</taxon>
        <taxon>Papilio</taxon>
    </lineage>
</organism>
<evidence type="ECO:0000256" key="7">
    <source>
        <dbReference type="ARBA" id="ARBA00033345"/>
    </source>
</evidence>
<protein>
    <recommendedName>
        <fullName evidence="3">Transcription initiation factor TFIID subunit 2</fullName>
    </recommendedName>
    <alternativeName>
        <fullName evidence="7">Transcription initiation factor TFIID 150 kDa subunit</fullName>
    </alternativeName>
</protein>
<dbReference type="InterPro" id="IPR057345">
    <property type="entry name" value="Ig-like_TAF2"/>
</dbReference>
<comment type="subcellular location">
    <subcellularLocation>
        <location evidence="1">Nucleus</location>
    </subcellularLocation>
</comment>
<dbReference type="Gene3D" id="2.60.40.1730">
    <property type="entry name" value="tricorn interacting facor f3 domain"/>
    <property type="match status" value="1"/>
</dbReference>
<feature type="compositionally biased region" description="Basic residues" evidence="8">
    <location>
        <begin position="1454"/>
        <end position="1475"/>
    </location>
</feature>
<dbReference type="Gene3D" id="1.10.390.10">
    <property type="entry name" value="Neutral Protease Domain 2"/>
    <property type="match status" value="3"/>
</dbReference>
<feature type="compositionally biased region" description="Basic and acidic residues" evidence="8">
    <location>
        <begin position="1334"/>
        <end position="1345"/>
    </location>
</feature>
<evidence type="ECO:0000259" key="9">
    <source>
        <dbReference type="Pfam" id="PF25316"/>
    </source>
</evidence>
<feature type="domain" description="Transcription initiation factor TFIID subunit 2 TPR repeats" evidence="10">
    <location>
        <begin position="531"/>
        <end position="617"/>
    </location>
</feature>
<dbReference type="CDD" id="cd09839">
    <property type="entry name" value="M1_like_TAF2"/>
    <property type="match status" value="1"/>
</dbReference>
<dbReference type="FunCoup" id="A0A194QQW6">
    <property type="interactions" value="1845"/>
</dbReference>
<feature type="region of interest" description="Disordered" evidence="8">
    <location>
        <begin position="1275"/>
        <end position="1380"/>
    </location>
</feature>
<evidence type="ECO:0000256" key="2">
    <source>
        <dbReference type="ARBA" id="ARBA00010937"/>
    </source>
</evidence>
<dbReference type="SUPFAM" id="SSF63737">
    <property type="entry name" value="Leukotriene A4 hydrolase N-terminal domain"/>
    <property type="match status" value="1"/>
</dbReference>
<proteinExistence type="inferred from homology"/>
<evidence type="ECO:0000256" key="1">
    <source>
        <dbReference type="ARBA" id="ARBA00004123"/>
    </source>
</evidence>
<keyword evidence="11" id="KW-0396">Initiation factor</keyword>
<feature type="compositionally biased region" description="Low complexity" evidence="8">
    <location>
        <begin position="1365"/>
        <end position="1380"/>
    </location>
</feature>
<keyword evidence="12" id="KW-1185">Reference proteome</keyword>
<evidence type="ECO:0000256" key="4">
    <source>
        <dbReference type="ARBA" id="ARBA00023015"/>
    </source>
</evidence>
<feature type="domain" description="Transcription initiation factor TFIID subunit 2 TPR repeats" evidence="10">
    <location>
        <begin position="1041"/>
        <end position="1231"/>
    </location>
</feature>
<feature type="compositionally biased region" description="Basic and acidic residues" evidence="8">
    <location>
        <begin position="1440"/>
        <end position="1451"/>
    </location>
</feature>
<keyword evidence="5" id="KW-0804">Transcription</keyword>
<dbReference type="STRING" id="76193.A0A194QQW6"/>
<comment type="similarity">
    <text evidence="2">Belongs to the TAF2 family.</text>
</comment>
<feature type="compositionally biased region" description="Basic and acidic residues" evidence="8">
    <location>
        <begin position="1298"/>
        <end position="1309"/>
    </location>
</feature>
<evidence type="ECO:0000259" key="10">
    <source>
        <dbReference type="Pfam" id="PF25577"/>
    </source>
</evidence>
<evidence type="ECO:0000256" key="5">
    <source>
        <dbReference type="ARBA" id="ARBA00023163"/>
    </source>
</evidence>
<dbReference type="InParanoid" id="A0A194QQW6"/>
<dbReference type="PANTHER" id="PTHR15137:SF9">
    <property type="entry name" value="TRANSCRIPTION INITIATION FACTOR TFIID SUBUNIT 2"/>
    <property type="match status" value="1"/>
</dbReference>
<feature type="compositionally biased region" description="Low complexity" evidence="8">
    <location>
        <begin position="1509"/>
        <end position="1530"/>
    </location>
</feature>
<dbReference type="Proteomes" id="UP000053240">
    <property type="component" value="Unassembled WGS sequence"/>
</dbReference>
<evidence type="ECO:0000313" key="11">
    <source>
        <dbReference type="EMBL" id="KPJ07887.1"/>
    </source>
</evidence>
<keyword evidence="6" id="KW-0539">Nucleus</keyword>
<dbReference type="FunFam" id="2.60.40.1730:FF:000003">
    <property type="entry name" value="Transcription initiation factor TFIID subunit 2"/>
    <property type="match status" value="1"/>
</dbReference>
<feature type="region of interest" description="Disordered" evidence="8">
    <location>
        <begin position="1393"/>
        <end position="1530"/>
    </location>
</feature>
<feature type="domain" description="Transcription initiation factor TFIID subunit 2 TPR repeats" evidence="10">
    <location>
        <begin position="788"/>
        <end position="1028"/>
    </location>
</feature>
<dbReference type="InterPro" id="IPR016024">
    <property type="entry name" value="ARM-type_fold"/>
</dbReference>
<keyword evidence="11" id="KW-0648">Protein biosynthesis</keyword>
<dbReference type="GO" id="GO:0003682">
    <property type="term" value="F:chromatin binding"/>
    <property type="evidence" value="ECO:0007669"/>
    <property type="project" value="TreeGrafter"/>
</dbReference>
<sequence>MPSAKTKNKEEEEPHQILSLTGISFERRSIIGFVELTIVPLKDNLRFIRLNAKQCRIYRVCLNDQYEANFQYCDPFLDICQADPNTRSLETFSRYHLSAAQKVDPDHNSGELHIQVPDDAAHLVGEGRGLRIGIEFSLESPQGGLHFVVPEGEGTLTEENIIWFPCVDSFAEPCTWKLEFTVDECLTAVSCGELLDVVYTPDHRRKTFHYVVNTPACAPNIALAIGPFETYVDPFMNEVTHYCLPHLLQILKNTVRYLHEAFEFYEETLSTRYPYPCYKQVFVDEVVGYEEQYGGIVLDPWQPPASGARVEPKDVFYFPVRNVHTMSPRYIEVMRKKSHLVLRMLEQRIGQELLLQVFNKQLSLATNAANTKIGSGLWGHLLLSTNLFVKAIFTVTGKDMAVFVDQWVRTSGHAKFQLTSLFNRKRNTIELEIRQDSVHERGIRKYVGPLLVQLQELDGTFKHTLQIENTVVKADITCHSKSRRNKKKKIPLCTGEEVDMDLSAMDDSPVLWIRLDPEMSLLRSTVISQPDYQWQYQLRHERDVTAQSEAIDALHAFPEPVTRKALTDTIENEQTYYKIRCRAAHCLTKVMRKKSHLVLRMLEQRIGQELLLQVFNKQLSLATNAANTKIGSGLWGHLLLSTNLFVKAIFTVTGKDMAVFVDQWVRTSGHAKFQLTSLFNRKRNTIELEIRQDSVHERGIRKYVGPLLVQLQELDGTFKHTLQIENTVVKADITCHSKSRRNKKKKIPLCTGEEVDMDLSAMDDSPVLWIRLDPEMSLLRSTVISQPDYQWQYQLRHERDVTAQSEAIDALHAFPEPVTRKALTDTIENEQTYYKIRCRAAHCLTKVANAMISSWAGPPAMLTIFRKMFGSFAAPHIIKQNNFDNLQHYFLQKTIPVAMAGLRNIHGICPPEVVRFLLDLFKYNDNSKNHFSDNYYRAALVDALAATITPVISVLQPGAPITADSLSADTKLVLEEITRMLNLEKVLPCYKNTVTVSCLRAIRRLQQCGHLPSIPTVFRAYAQYGQYIVPIDAFDNRKTRGAPITADSLSADTKLVLEEITRMLNLEKVLPCYKNTVTVSCLRAIRRLQQCGHLPSIPTVFRAYAQYGQYIDVRLAAFECLVDFVRVDGRAEDLASLLTAVESDPEPGVRHGLARLLVTMPPFERAQRHRLDTEAVVHRLWNNINCQLSNDARLRCDLVDLYYTLYGLKRPVCVPLVEIQAMMKQMHHKERERLEREKDRERERERERERMRELEAKPVIKQEIITEEENKREFISDNAVPLPGIPGSSGPVGFEPGMFKRDKDHHDLATPKAKKKKKEKKKHKHKHKHKHSSKDKSSKDKDKLLLPRPPSTTEHLKIKEETRETLSSFSSSISHSSTEYSFLNSISKQLRFRGLQEEHTPPLKAGNASEENKREFISDNAVPLPGIPGSSGPVGFEPGMFKRDKDHHDLATPKAKKKKKEKKKHKHKHKHKHSSKDKSSKDKDKLLLPRPPSTTEHLKIKEETRETLSSFSSSQSPSEDPSSMPSNMSF</sequence>
<dbReference type="EMBL" id="KQ461175">
    <property type="protein sequence ID" value="KPJ07887.1"/>
    <property type="molecule type" value="Genomic_DNA"/>
</dbReference>
<gene>
    <name evidence="11" type="ORF">RR48_12729</name>
</gene>
<dbReference type="GO" id="GO:0051123">
    <property type="term" value="P:RNA polymerase II preinitiation complex assembly"/>
    <property type="evidence" value="ECO:0007669"/>
    <property type="project" value="UniProtKB-ARBA"/>
</dbReference>